<dbReference type="AlphaFoldDB" id="A0A212JFX8"/>
<name>A0A212JFX8_9BACT</name>
<evidence type="ECO:0000313" key="1">
    <source>
        <dbReference type="EMBL" id="SBV98337.1"/>
    </source>
</evidence>
<protein>
    <submittedName>
        <fullName evidence="1">Uncharacterized protein</fullName>
    </submittedName>
</protein>
<organism evidence="1">
    <name type="scientific">uncultured Dysgonomonas sp</name>
    <dbReference type="NCBI Taxonomy" id="206096"/>
    <lineage>
        <taxon>Bacteria</taxon>
        <taxon>Pseudomonadati</taxon>
        <taxon>Bacteroidota</taxon>
        <taxon>Bacteroidia</taxon>
        <taxon>Bacteroidales</taxon>
        <taxon>Dysgonomonadaceae</taxon>
        <taxon>Dysgonomonas</taxon>
        <taxon>environmental samples</taxon>
    </lineage>
</organism>
<sequence length="59" mass="7050">MKKEDPAAFLNEITNLNQNIRRITSQINNKKYKDEAEHQSWLDNLEKAKIKRQIIIELI</sequence>
<proteinExistence type="predicted"/>
<gene>
    <name evidence="1" type="ORF">KL86DYS1_12145</name>
</gene>
<dbReference type="EMBL" id="FLUM01000001">
    <property type="protein sequence ID" value="SBV98337.1"/>
    <property type="molecule type" value="Genomic_DNA"/>
</dbReference>
<accession>A0A212JFX8</accession>
<reference evidence="1" key="1">
    <citation type="submission" date="2016-04" db="EMBL/GenBank/DDBJ databases">
        <authorList>
            <person name="Evans L.H."/>
            <person name="Alamgir A."/>
            <person name="Owens N."/>
            <person name="Weber N.D."/>
            <person name="Virtaneva K."/>
            <person name="Barbian K."/>
            <person name="Babar A."/>
            <person name="Rosenke K."/>
        </authorList>
    </citation>
    <scope>NUCLEOTIDE SEQUENCE</scope>
    <source>
        <strain evidence="1">86-1</strain>
    </source>
</reference>